<proteinExistence type="predicted"/>
<dbReference type="EMBL" id="JAGDQJ010000013">
    <property type="protein sequence ID" value="MBO1625886.1"/>
    <property type="molecule type" value="Genomic_DNA"/>
</dbReference>
<accession>A0ABS3NY81</accession>
<organism evidence="1 2">
    <name type="scientific">Bacillus arachidis</name>
    <dbReference type="NCBI Taxonomy" id="2819290"/>
    <lineage>
        <taxon>Bacteria</taxon>
        <taxon>Bacillati</taxon>
        <taxon>Bacillota</taxon>
        <taxon>Bacilli</taxon>
        <taxon>Bacillales</taxon>
        <taxon>Bacillaceae</taxon>
        <taxon>Bacillus</taxon>
    </lineage>
</organism>
<name>A0ABS3NY81_9BACI</name>
<dbReference type="Proteomes" id="UP000677611">
    <property type="component" value="Unassembled WGS sequence"/>
</dbReference>
<evidence type="ECO:0000313" key="1">
    <source>
        <dbReference type="EMBL" id="MBO1625886.1"/>
    </source>
</evidence>
<sequence length="50" mass="6110">MIHRYLWEGYLEEVSHLRHTEENKKWHALDNPSAIEKFVHVSDTYIFLLI</sequence>
<evidence type="ECO:0000313" key="2">
    <source>
        <dbReference type="Proteomes" id="UP000677611"/>
    </source>
</evidence>
<reference evidence="1 2" key="1">
    <citation type="submission" date="2021-03" db="EMBL/GenBank/DDBJ databases">
        <title>Identification of novel Bacillus strains.</title>
        <authorList>
            <person name="Xiao Z."/>
            <person name="Li Y."/>
            <person name="Shen J."/>
        </authorList>
    </citation>
    <scope>NUCLEOTIDE SEQUENCE [LARGE SCALE GENOMIC DNA]</scope>
    <source>
        <strain evidence="1 2">SY8</strain>
    </source>
</reference>
<gene>
    <name evidence="1" type="ORF">J4P90_11650</name>
</gene>
<comment type="caution">
    <text evidence="1">The sequence shown here is derived from an EMBL/GenBank/DDBJ whole genome shotgun (WGS) entry which is preliminary data.</text>
</comment>
<protein>
    <submittedName>
        <fullName evidence="1">Uncharacterized protein</fullName>
    </submittedName>
</protein>
<keyword evidence="2" id="KW-1185">Reference proteome</keyword>